<dbReference type="EMBL" id="CP017147">
    <property type="protein sequence ID" value="AOO79821.1"/>
    <property type="molecule type" value="Genomic_DNA"/>
</dbReference>
<protein>
    <submittedName>
        <fullName evidence="6">Esterase</fullName>
    </submittedName>
</protein>
<dbReference type="OrthoDB" id="9806180at2"/>
<dbReference type="KEGG" id="bvv:BHK69_04415"/>
<feature type="region of interest" description="Disordered" evidence="3">
    <location>
        <begin position="40"/>
        <end position="62"/>
    </location>
</feature>
<gene>
    <name evidence="6" type="ORF">BHK69_04415</name>
</gene>
<dbReference type="RefSeq" id="WP_069689043.1">
    <property type="nucleotide sequence ID" value="NZ_CP017147.1"/>
</dbReference>
<keyword evidence="2" id="KW-0378">Hydrolase</keyword>
<dbReference type="Pfam" id="PF07859">
    <property type="entry name" value="Abhydrolase_3"/>
    <property type="match status" value="1"/>
</dbReference>
<reference evidence="6 7" key="1">
    <citation type="journal article" date="2015" name="Antonie Van Leeuwenhoek">
        <title>Bosea vaviloviae sp. nov., a new species of slow-growing rhizobia isolated from nodules of the relict species Vavilovia formosa (Stev.) Fed.</title>
        <authorList>
            <person name="Safronova V.I."/>
            <person name="Kuznetsova I.G."/>
            <person name="Sazanova A.L."/>
            <person name="Kimeklis A.K."/>
            <person name="Belimov A.A."/>
            <person name="Andronov E.E."/>
            <person name="Pinaev A.G."/>
            <person name="Chizhevskaya E.P."/>
            <person name="Pukhaev A.R."/>
            <person name="Popov K.P."/>
            <person name="Willems A."/>
            <person name="Tikhonovich I.A."/>
        </authorList>
    </citation>
    <scope>NUCLEOTIDE SEQUENCE [LARGE SCALE GENOMIC DNA]</scope>
    <source>
        <strain evidence="6 7">Vaf18</strain>
    </source>
</reference>
<evidence type="ECO:0000256" key="2">
    <source>
        <dbReference type="ARBA" id="ARBA00022801"/>
    </source>
</evidence>
<proteinExistence type="inferred from homology"/>
<dbReference type="InterPro" id="IPR050300">
    <property type="entry name" value="GDXG_lipolytic_enzyme"/>
</dbReference>
<dbReference type="Gene3D" id="3.40.50.1820">
    <property type="entry name" value="alpha/beta hydrolase"/>
    <property type="match status" value="1"/>
</dbReference>
<dbReference type="InterPro" id="IPR029058">
    <property type="entry name" value="AB_hydrolase_fold"/>
</dbReference>
<accession>A0A1D7TXH2</accession>
<evidence type="ECO:0000313" key="7">
    <source>
        <dbReference type="Proteomes" id="UP000094969"/>
    </source>
</evidence>
<evidence type="ECO:0000256" key="4">
    <source>
        <dbReference type="SAM" id="SignalP"/>
    </source>
</evidence>
<evidence type="ECO:0000313" key="6">
    <source>
        <dbReference type="EMBL" id="AOO79821.1"/>
    </source>
</evidence>
<dbReference type="InterPro" id="IPR013094">
    <property type="entry name" value="AB_hydrolase_3"/>
</dbReference>
<dbReference type="GO" id="GO:0004806">
    <property type="term" value="F:triacylglycerol lipase activity"/>
    <property type="evidence" value="ECO:0007669"/>
    <property type="project" value="TreeGrafter"/>
</dbReference>
<keyword evidence="7" id="KW-1185">Reference proteome</keyword>
<feature type="signal peptide" evidence="4">
    <location>
        <begin position="1"/>
        <end position="23"/>
    </location>
</feature>
<dbReference type="AlphaFoldDB" id="A0A1D7TXH2"/>
<evidence type="ECO:0000256" key="3">
    <source>
        <dbReference type="SAM" id="MobiDB-lite"/>
    </source>
</evidence>
<dbReference type="SUPFAM" id="SSF53474">
    <property type="entry name" value="alpha/beta-Hydrolases"/>
    <property type="match status" value="1"/>
</dbReference>
<sequence>MPSLRFPSLALIFSISGSIAAWAQAVPAPQAAPPANFAAEQAAANAADGPRRTPPRSFAVPTDEVSPEMRKLIALPFPPHMDAAPKNAAEWKELVDRRAKLAIAALPALKEKLKVDVQPAVIGGVKAFIVTPRTIPRANRDRLLVHVHGGGYVFGPGEAALPEAILLAGFGGYKVISVDYRMPPDAPYPAAMDDAMAVWKAATKMANPRNMAIFGTSTGGAMTLAMVLRAKAEKLPLPAAIAPGTPWSDIAKIGDSYATNEWVDNVLVTWDGWLGRAALLYANGRDLKDPQLSPIYGDFHGFPPTILTSGTRDLFLSNTVRTHRKLRRAGVIADLNVYEGQSHAQYGADMNAPETKEAFTDIAKFFDRHLGR</sequence>
<name>A0A1D7TXH2_9HYPH</name>
<dbReference type="STRING" id="1526658.BHK69_04415"/>
<dbReference type="PANTHER" id="PTHR48081:SF30">
    <property type="entry name" value="ACETYL-HYDROLASE LIPR-RELATED"/>
    <property type="match status" value="1"/>
</dbReference>
<keyword evidence="4" id="KW-0732">Signal</keyword>
<dbReference type="PANTHER" id="PTHR48081">
    <property type="entry name" value="AB HYDROLASE SUPERFAMILY PROTEIN C4A8.06C"/>
    <property type="match status" value="1"/>
</dbReference>
<evidence type="ECO:0000256" key="1">
    <source>
        <dbReference type="ARBA" id="ARBA00010515"/>
    </source>
</evidence>
<comment type="similarity">
    <text evidence="1">Belongs to the 'GDXG' lipolytic enzyme family.</text>
</comment>
<dbReference type="Proteomes" id="UP000094969">
    <property type="component" value="Chromosome"/>
</dbReference>
<feature type="domain" description="Alpha/beta hydrolase fold-3" evidence="5">
    <location>
        <begin position="144"/>
        <end position="344"/>
    </location>
</feature>
<evidence type="ECO:0000259" key="5">
    <source>
        <dbReference type="Pfam" id="PF07859"/>
    </source>
</evidence>
<organism evidence="6 7">
    <name type="scientific">Bosea vaviloviae</name>
    <dbReference type="NCBI Taxonomy" id="1526658"/>
    <lineage>
        <taxon>Bacteria</taxon>
        <taxon>Pseudomonadati</taxon>
        <taxon>Pseudomonadota</taxon>
        <taxon>Alphaproteobacteria</taxon>
        <taxon>Hyphomicrobiales</taxon>
        <taxon>Boseaceae</taxon>
        <taxon>Bosea</taxon>
    </lineage>
</organism>
<feature type="chain" id="PRO_5009099724" evidence="4">
    <location>
        <begin position="24"/>
        <end position="372"/>
    </location>
</feature>